<dbReference type="AlphaFoldDB" id="A0A1Z3HJX7"/>
<dbReference type="KEGG" id="hhg:XM38_015480"/>
<dbReference type="InterPro" id="IPR025870">
    <property type="entry name" value="Glyoxalase-like_dom"/>
</dbReference>
<dbReference type="EMBL" id="CP021983">
    <property type="protein sequence ID" value="ASC70608.1"/>
    <property type="molecule type" value="Genomic_DNA"/>
</dbReference>
<dbReference type="Gene3D" id="3.10.180.10">
    <property type="entry name" value="2,3-Dihydroxybiphenyl 1,2-Dioxygenase, domain 1"/>
    <property type="match status" value="1"/>
</dbReference>
<sequence length="214" mass="23880">MNLQLDHVFILVEPEAEVADRLLESGFQEGPSNTHPGQGTANRRFYFANGMLEFIWVRDAHEAKTGPGRDLQFPKRSEDPAASPFGIIFVPRQNATSGDRPFPGWHYQPAYFPPPRGFHVGANSHNLTEPLCFYFPFYDPGVPKPQPQRNPQTISDIVIATPATDTTGVLALASQCDRLSICFGPAHLMEITLDNHAAGRTEDYRPALPLILRW</sequence>
<dbReference type="RefSeq" id="WP_080812210.1">
    <property type="nucleotide sequence ID" value="NZ_CP021983.2"/>
</dbReference>
<dbReference type="OrthoDB" id="1426774at2"/>
<dbReference type="STRING" id="1641165.XM38_20380"/>
<dbReference type="Proteomes" id="UP000191901">
    <property type="component" value="Chromosome"/>
</dbReference>
<feature type="domain" description="Glyoxalase-like" evidence="1">
    <location>
        <begin position="5"/>
        <end position="67"/>
    </location>
</feature>
<name>A0A1Z3HJX7_9CYAN</name>
<gene>
    <name evidence="2" type="ORF">XM38_015480</name>
</gene>
<protein>
    <recommendedName>
        <fullName evidence="1">Glyoxalase-like domain-containing protein</fullName>
    </recommendedName>
</protein>
<evidence type="ECO:0000313" key="2">
    <source>
        <dbReference type="EMBL" id="ASC70608.1"/>
    </source>
</evidence>
<evidence type="ECO:0000259" key="1">
    <source>
        <dbReference type="Pfam" id="PF13468"/>
    </source>
</evidence>
<proteinExistence type="predicted"/>
<keyword evidence="3" id="KW-1185">Reference proteome</keyword>
<reference evidence="2 3" key="1">
    <citation type="journal article" date="2016" name="Biochim. Biophys. Acta">
        <title>Characterization of red-shifted phycobilisomes isolated from the chlorophyll f-containing cyanobacterium Halomicronema hongdechloris.</title>
        <authorList>
            <person name="Li Y."/>
            <person name="Lin Y."/>
            <person name="Garvey C.J."/>
            <person name="Birch D."/>
            <person name="Corkery R.W."/>
            <person name="Loughlin P.C."/>
            <person name="Scheer H."/>
            <person name="Willows R.D."/>
            <person name="Chen M."/>
        </authorList>
    </citation>
    <scope>NUCLEOTIDE SEQUENCE [LARGE SCALE GENOMIC DNA]</scope>
    <source>
        <strain evidence="2 3">C2206</strain>
    </source>
</reference>
<dbReference type="Pfam" id="PF13468">
    <property type="entry name" value="Glyoxalase_3"/>
    <property type="match status" value="1"/>
</dbReference>
<accession>A0A1Z3HJX7</accession>
<organism evidence="2 3">
    <name type="scientific">Halomicronema hongdechloris C2206</name>
    <dbReference type="NCBI Taxonomy" id="1641165"/>
    <lineage>
        <taxon>Bacteria</taxon>
        <taxon>Bacillati</taxon>
        <taxon>Cyanobacteriota</taxon>
        <taxon>Cyanophyceae</taxon>
        <taxon>Nodosilineales</taxon>
        <taxon>Nodosilineaceae</taxon>
        <taxon>Halomicronema</taxon>
    </lineage>
</organism>
<evidence type="ECO:0000313" key="3">
    <source>
        <dbReference type="Proteomes" id="UP000191901"/>
    </source>
</evidence>
<dbReference type="InterPro" id="IPR029068">
    <property type="entry name" value="Glyas_Bleomycin-R_OHBP_Dase"/>
</dbReference>